<comment type="caution">
    <text evidence="11">The sequence shown here is derived from an EMBL/GenBank/DDBJ whole genome shotgun (WGS) entry which is preliminary data.</text>
</comment>
<feature type="transmembrane region" description="Helical" evidence="9">
    <location>
        <begin position="42"/>
        <end position="60"/>
    </location>
</feature>
<gene>
    <name evidence="11" type="ORF">GZA08_10225</name>
</gene>
<comment type="subcellular location">
    <subcellularLocation>
        <location evidence="1">Cell membrane</location>
        <topology evidence="1">Multi-pass membrane protein</topology>
    </subcellularLocation>
</comment>
<dbReference type="InterPro" id="IPR050445">
    <property type="entry name" value="Bact_polysacc_biosynth/exp"/>
</dbReference>
<dbReference type="Proteomes" id="UP000474757">
    <property type="component" value="Unassembled WGS sequence"/>
</dbReference>
<evidence type="ECO:0000313" key="12">
    <source>
        <dbReference type="Proteomes" id="UP000474757"/>
    </source>
</evidence>
<feature type="coiled-coil region" evidence="8">
    <location>
        <begin position="336"/>
        <end position="392"/>
    </location>
</feature>
<keyword evidence="2" id="KW-1003">Cell membrane</keyword>
<dbReference type="InterPro" id="IPR027417">
    <property type="entry name" value="P-loop_NTPase"/>
</dbReference>
<keyword evidence="5" id="KW-0067">ATP-binding</keyword>
<evidence type="ECO:0000313" key="11">
    <source>
        <dbReference type="EMBL" id="NDV01340.1"/>
    </source>
</evidence>
<proteinExistence type="predicted"/>
<evidence type="ECO:0000256" key="9">
    <source>
        <dbReference type="SAM" id="Phobius"/>
    </source>
</evidence>
<keyword evidence="8" id="KW-0175">Coiled coil</keyword>
<keyword evidence="3 9" id="KW-0812">Transmembrane</keyword>
<evidence type="ECO:0000256" key="3">
    <source>
        <dbReference type="ARBA" id="ARBA00022692"/>
    </source>
</evidence>
<dbReference type="GO" id="GO:0005886">
    <property type="term" value="C:plasma membrane"/>
    <property type="evidence" value="ECO:0007669"/>
    <property type="project" value="UniProtKB-SubCell"/>
</dbReference>
<dbReference type="RefSeq" id="WP_163893034.1">
    <property type="nucleotide sequence ID" value="NZ_JAAFYS010000002.1"/>
</dbReference>
<evidence type="ECO:0000256" key="2">
    <source>
        <dbReference type="ARBA" id="ARBA00022475"/>
    </source>
</evidence>
<organism evidence="11 12">
    <name type="scientific">Pseudoroseicyclus tamaricis</name>
    <dbReference type="NCBI Taxonomy" id="2705421"/>
    <lineage>
        <taxon>Bacteria</taxon>
        <taxon>Pseudomonadati</taxon>
        <taxon>Pseudomonadota</taxon>
        <taxon>Alphaproteobacteria</taxon>
        <taxon>Rhodobacterales</taxon>
        <taxon>Paracoccaceae</taxon>
        <taxon>Pseudoroseicyclus</taxon>
    </lineage>
</organism>
<keyword evidence="12" id="KW-1185">Reference proteome</keyword>
<dbReference type="Pfam" id="PF02706">
    <property type="entry name" value="Wzz"/>
    <property type="match status" value="1"/>
</dbReference>
<dbReference type="SUPFAM" id="SSF52540">
    <property type="entry name" value="P-loop containing nucleoside triphosphate hydrolases"/>
    <property type="match status" value="1"/>
</dbReference>
<keyword evidence="4" id="KW-0547">Nucleotide-binding</keyword>
<dbReference type="PANTHER" id="PTHR32309">
    <property type="entry name" value="TYROSINE-PROTEIN KINASE"/>
    <property type="match status" value="1"/>
</dbReference>
<evidence type="ECO:0000256" key="1">
    <source>
        <dbReference type="ARBA" id="ARBA00004651"/>
    </source>
</evidence>
<dbReference type="Gene3D" id="3.40.50.300">
    <property type="entry name" value="P-loop containing nucleotide triphosphate hydrolases"/>
    <property type="match status" value="1"/>
</dbReference>
<dbReference type="GO" id="GO:0004713">
    <property type="term" value="F:protein tyrosine kinase activity"/>
    <property type="evidence" value="ECO:0007669"/>
    <property type="project" value="TreeGrafter"/>
</dbReference>
<dbReference type="PANTHER" id="PTHR32309:SF13">
    <property type="entry name" value="FERRIC ENTEROBACTIN TRANSPORT PROTEIN FEPE"/>
    <property type="match status" value="1"/>
</dbReference>
<reference evidence="11 12" key="1">
    <citation type="submission" date="2020-02" db="EMBL/GenBank/DDBJ databases">
        <title>Pseudoroseicyclus tamarix, sp. nov., isolated from offshore sediment of a Tamarix chinensis forest.</title>
        <authorList>
            <person name="Gai Y."/>
        </authorList>
    </citation>
    <scope>NUCLEOTIDE SEQUENCE [LARGE SCALE GENOMIC DNA]</scope>
    <source>
        <strain evidence="11 12">CLL3-39</strain>
    </source>
</reference>
<dbReference type="EMBL" id="JAAGAB010000002">
    <property type="protein sequence ID" value="NDV01340.1"/>
    <property type="molecule type" value="Genomic_DNA"/>
</dbReference>
<evidence type="ECO:0000256" key="6">
    <source>
        <dbReference type="ARBA" id="ARBA00022989"/>
    </source>
</evidence>
<evidence type="ECO:0000256" key="4">
    <source>
        <dbReference type="ARBA" id="ARBA00022741"/>
    </source>
</evidence>
<evidence type="ECO:0000259" key="10">
    <source>
        <dbReference type="Pfam" id="PF02706"/>
    </source>
</evidence>
<sequence>MKQMAFGLADSDGALRPSGNSAANEPLFDLRSIFAVLRRQRMLFPLWWAVFGAISLAYLATTPERYEAVGTILLGGDARLNVNDIGDVGPVTDANVQTALQILRSRQLALDVTDALALDENATFLSPPSSMAGKLIGRARGFVGSSIDRVTSAVAPVAEVPADVAPAPAPDPALVAEERRQAVARMLQGRVVLGRVGDSSAVFISMVTHEPDLSAAIVNGFISAFVADQLSSSFEAASRTTDWLQERLTALEADSREAALAVEAFRVENGMIGSSPSVLGDENMSRLNQALSDAQAELARNRALVAAYDTALALGPEALVSLPSDERLSLPGDARLDNLQGELTALTARRDEVSRNFGPDHPQVTALETQIIDAAERLYAEMEQRARAARGELELSSAAVASLRQQLSDTSSALDGDASAQIELELLERRAESLSRLYDSFLAQSQQTDYLRSFPVANNRVLNPADVPRSPSGPSTTRAIGVAIVLGLMAAMLHATVREWRDTALRTGSQVTDTAGLPFLGYLPKLGSSKARIIPAPKRGGSTAVDKTRVSVAPLDGTSRYIETLRLVRRAAMTHPPSDGGAAVIGVTSALPNEGKTFTSLQLARVMASGIGPVLLIDCDMRQAGLSRLLRLGGEPGLDRVLLGKGTWREATKQITGTEVDVLSWPANRDRKQAGEVLGSVQFRDLIAETREHYTCVILDLAPLGPIVDAREMLPMVDQVLLIAEWGKTPRDILRKIVREEPELYDKLLGVVLNKANLKALRRYARPGTEELHYRNYETYFR</sequence>
<dbReference type="CDD" id="cd05387">
    <property type="entry name" value="BY-kinase"/>
    <property type="match status" value="1"/>
</dbReference>
<evidence type="ECO:0000256" key="5">
    <source>
        <dbReference type="ARBA" id="ARBA00022840"/>
    </source>
</evidence>
<evidence type="ECO:0000256" key="8">
    <source>
        <dbReference type="SAM" id="Coils"/>
    </source>
</evidence>
<keyword evidence="6 9" id="KW-1133">Transmembrane helix</keyword>
<protein>
    <recommendedName>
        <fullName evidence="10">Polysaccharide chain length determinant N-terminal domain-containing protein</fullName>
    </recommendedName>
</protein>
<dbReference type="InterPro" id="IPR005702">
    <property type="entry name" value="Wzc-like_C"/>
</dbReference>
<accession>A0A6B2JTH2</accession>
<name>A0A6B2JTH2_9RHOB</name>
<evidence type="ECO:0000256" key="7">
    <source>
        <dbReference type="ARBA" id="ARBA00023136"/>
    </source>
</evidence>
<dbReference type="AlphaFoldDB" id="A0A6B2JTH2"/>
<keyword evidence="7 9" id="KW-0472">Membrane</keyword>
<dbReference type="InterPro" id="IPR003856">
    <property type="entry name" value="LPS_length_determ_N"/>
</dbReference>
<feature type="domain" description="Polysaccharide chain length determinant N-terminal" evidence="10">
    <location>
        <begin position="28"/>
        <end position="115"/>
    </location>
</feature>